<feature type="region of interest" description="Disordered" evidence="9">
    <location>
        <begin position="431"/>
        <end position="465"/>
    </location>
</feature>
<dbReference type="GO" id="GO:0005634">
    <property type="term" value="C:nucleus"/>
    <property type="evidence" value="ECO:0007669"/>
    <property type="project" value="UniProtKB-SubCell"/>
</dbReference>
<dbReference type="OrthoDB" id="6159439at2759"/>
<dbReference type="Pfam" id="PF00046">
    <property type="entry name" value="Homeodomain"/>
    <property type="match status" value="1"/>
</dbReference>
<feature type="region of interest" description="Disordered" evidence="9">
    <location>
        <begin position="290"/>
        <end position="375"/>
    </location>
</feature>
<gene>
    <name evidence="11" type="ORF">BDV98DRAFT_62903</name>
</gene>
<feature type="compositionally biased region" description="Low complexity" evidence="9">
    <location>
        <begin position="320"/>
        <end position="330"/>
    </location>
</feature>
<evidence type="ECO:0000256" key="5">
    <source>
        <dbReference type="ARBA" id="ARBA00023155"/>
    </source>
</evidence>
<evidence type="ECO:0000256" key="2">
    <source>
        <dbReference type="ARBA" id="ARBA00004127"/>
    </source>
</evidence>
<dbReference type="Gene3D" id="1.10.10.60">
    <property type="entry name" value="Homeodomain-like"/>
    <property type="match status" value="1"/>
</dbReference>
<dbReference type="InterPro" id="IPR051775">
    <property type="entry name" value="Homeobox_domain"/>
</dbReference>
<evidence type="ECO:0000256" key="9">
    <source>
        <dbReference type="SAM" id="MobiDB-lite"/>
    </source>
</evidence>
<protein>
    <recommendedName>
        <fullName evidence="10">Homeobox domain-containing protein</fullName>
    </recommendedName>
</protein>
<dbReference type="SUPFAM" id="SSF46689">
    <property type="entry name" value="Homeodomain-like"/>
    <property type="match status" value="1"/>
</dbReference>
<evidence type="ECO:0000256" key="4">
    <source>
        <dbReference type="ARBA" id="ARBA00023125"/>
    </source>
</evidence>
<keyword evidence="5 7" id="KW-0371">Homeobox</keyword>
<dbReference type="PANTHER" id="PTHR24323:SF7">
    <property type="entry name" value="HOMEOBOX DOMAIN-CONTAINING PROTEIN"/>
    <property type="match status" value="1"/>
</dbReference>
<evidence type="ECO:0000313" key="11">
    <source>
        <dbReference type="EMBL" id="TFL01596.1"/>
    </source>
</evidence>
<organism evidence="11 12">
    <name type="scientific">Pterulicium gracile</name>
    <dbReference type="NCBI Taxonomy" id="1884261"/>
    <lineage>
        <taxon>Eukaryota</taxon>
        <taxon>Fungi</taxon>
        <taxon>Dikarya</taxon>
        <taxon>Basidiomycota</taxon>
        <taxon>Agaricomycotina</taxon>
        <taxon>Agaricomycetes</taxon>
        <taxon>Agaricomycetidae</taxon>
        <taxon>Agaricales</taxon>
        <taxon>Pleurotineae</taxon>
        <taxon>Pterulaceae</taxon>
        <taxon>Pterulicium</taxon>
    </lineage>
</organism>
<keyword evidence="12" id="KW-1185">Reference proteome</keyword>
<feature type="region of interest" description="Disordered" evidence="9">
    <location>
        <begin position="481"/>
        <end position="510"/>
    </location>
</feature>
<dbReference type="GO" id="GO:0000976">
    <property type="term" value="F:transcription cis-regulatory region binding"/>
    <property type="evidence" value="ECO:0007669"/>
    <property type="project" value="TreeGrafter"/>
</dbReference>
<dbReference type="InterPro" id="IPR001356">
    <property type="entry name" value="HD"/>
</dbReference>
<feature type="compositionally biased region" description="Polar residues" evidence="9">
    <location>
        <begin position="108"/>
        <end position="118"/>
    </location>
</feature>
<dbReference type="FunFam" id="1.10.10.60:FF:000020">
    <property type="entry name" value="Ceramide synthase 5"/>
    <property type="match status" value="1"/>
</dbReference>
<dbReference type="GO" id="GO:0000981">
    <property type="term" value="F:DNA-binding transcription factor activity, RNA polymerase II-specific"/>
    <property type="evidence" value="ECO:0007669"/>
    <property type="project" value="InterPro"/>
</dbReference>
<dbReference type="AlphaFoldDB" id="A0A5C3QHY7"/>
<evidence type="ECO:0000313" key="12">
    <source>
        <dbReference type="Proteomes" id="UP000305067"/>
    </source>
</evidence>
<dbReference type="CDD" id="cd00086">
    <property type="entry name" value="homeodomain"/>
    <property type="match status" value="1"/>
</dbReference>
<name>A0A5C3QHY7_9AGAR</name>
<feature type="compositionally biased region" description="Low complexity" evidence="9">
    <location>
        <begin position="119"/>
        <end position="143"/>
    </location>
</feature>
<dbReference type="InterPro" id="IPR009057">
    <property type="entry name" value="Homeodomain-like_sf"/>
</dbReference>
<dbReference type="EMBL" id="ML178824">
    <property type="protein sequence ID" value="TFL01596.1"/>
    <property type="molecule type" value="Genomic_DNA"/>
</dbReference>
<sequence>MFPTSTRAPHDRFHSPPYPPYPYLNNHMDPHAHDFRAFYPYCPGEVKHRKRTSSAQLKVLESVFKSDTKPNAAMRKELAQQLEMTTRGVQVWFQNRRAKEKNKAQKAAVSSFSNTNAGSKTPVSPASPSSSSNSELRYSESPSTRGLKKDPSTPPALSLSPSSWPAEQYPTPRQASQFDGYASRRGSLPIDALHSPNEYTTTMEQSLPCLDQVDLDRRRFSMDNSLSRLETNPYAPYARSRNASSGHAVPLISRQHQRTFSLHNGRPQIIQRVSMPPSIDRRFSLDSRQLLASSTSPSPSPLSPYHPTGSLPDNTLYSNGPRSGPLHSLPGPLPAPGYSFGTPSSAPPSAGLEEHMDPMCSAGGQAYDTDEDPTSPYHYTRFGSITSIATSETGTSACYSDVGSYPEYDLSRRSSDASGLFSMMGELDMAPGNHFHRATPEQGFPTPSPTVSPSGSAHSHDGLSGNYHIGQSSELAFSMNHSQSMPDADNHNSGPSCSEPSSGSLFPGGYSMSLQAHASPLDLESRRCSLGHRADHAYPAQVAYPLNGVPYASSDLAYSSTDMPSFHSQGGEGDSLQTLLSMKSFTTPYGPGSDHSDSSLSSSVESFVTFPCP</sequence>
<accession>A0A5C3QHY7</accession>
<reference evidence="11 12" key="1">
    <citation type="journal article" date="2019" name="Nat. Ecol. Evol.">
        <title>Megaphylogeny resolves global patterns of mushroom evolution.</title>
        <authorList>
            <person name="Varga T."/>
            <person name="Krizsan K."/>
            <person name="Foldi C."/>
            <person name="Dima B."/>
            <person name="Sanchez-Garcia M."/>
            <person name="Sanchez-Ramirez S."/>
            <person name="Szollosi G.J."/>
            <person name="Szarkandi J.G."/>
            <person name="Papp V."/>
            <person name="Albert L."/>
            <person name="Andreopoulos W."/>
            <person name="Angelini C."/>
            <person name="Antonin V."/>
            <person name="Barry K.W."/>
            <person name="Bougher N.L."/>
            <person name="Buchanan P."/>
            <person name="Buyck B."/>
            <person name="Bense V."/>
            <person name="Catcheside P."/>
            <person name="Chovatia M."/>
            <person name="Cooper J."/>
            <person name="Damon W."/>
            <person name="Desjardin D."/>
            <person name="Finy P."/>
            <person name="Geml J."/>
            <person name="Haridas S."/>
            <person name="Hughes K."/>
            <person name="Justo A."/>
            <person name="Karasinski D."/>
            <person name="Kautmanova I."/>
            <person name="Kiss B."/>
            <person name="Kocsube S."/>
            <person name="Kotiranta H."/>
            <person name="LaButti K.M."/>
            <person name="Lechner B.E."/>
            <person name="Liimatainen K."/>
            <person name="Lipzen A."/>
            <person name="Lukacs Z."/>
            <person name="Mihaltcheva S."/>
            <person name="Morgado L.N."/>
            <person name="Niskanen T."/>
            <person name="Noordeloos M.E."/>
            <person name="Ohm R.A."/>
            <person name="Ortiz-Santana B."/>
            <person name="Ovrebo C."/>
            <person name="Racz N."/>
            <person name="Riley R."/>
            <person name="Savchenko A."/>
            <person name="Shiryaev A."/>
            <person name="Soop K."/>
            <person name="Spirin V."/>
            <person name="Szebenyi C."/>
            <person name="Tomsovsky M."/>
            <person name="Tulloss R.E."/>
            <person name="Uehling J."/>
            <person name="Grigoriev I.V."/>
            <person name="Vagvolgyi C."/>
            <person name="Papp T."/>
            <person name="Martin F.M."/>
            <person name="Miettinen O."/>
            <person name="Hibbett D.S."/>
            <person name="Nagy L.G."/>
        </authorList>
    </citation>
    <scope>NUCLEOTIDE SEQUENCE [LARGE SCALE GENOMIC DNA]</scope>
    <source>
        <strain evidence="11 12">CBS 309.79</strain>
    </source>
</reference>
<dbReference type="PROSITE" id="PS00027">
    <property type="entry name" value="HOMEOBOX_1"/>
    <property type="match status" value="1"/>
</dbReference>
<dbReference type="GO" id="GO:0005789">
    <property type="term" value="C:endoplasmic reticulum membrane"/>
    <property type="evidence" value="ECO:0007669"/>
    <property type="project" value="UniProtKB-SubCell"/>
</dbReference>
<dbReference type="Proteomes" id="UP000305067">
    <property type="component" value="Unassembled WGS sequence"/>
</dbReference>
<feature type="compositionally biased region" description="Low complexity" evidence="9">
    <location>
        <begin position="493"/>
        <end position="504"/>
    </location>
</feature>
<feature type="compositionally biased region" description="Low complexity" evidence="9">
    <location>
        <begin position="155"/>
        <end position="166"/>
    </location>
</feature>
<dbReference type="SMART" id="SM00389">
    <property type="entry name" value="HOX"/>
    <property type="match status" value="1"/>
</dbReference>
<evidence type="ECO:0000259" key="10">
    <source>
        <dbReference type="PROSITE" id="PS50071"/>
    </source>
</evidence>
<feature type="domain" description="Homeobox" evidence="10">
    <location>
        <begin position="43"/>
        <end position="103"/>
    </location>
</feature>
<evidence type="ECO:0000256" key="3">
    <source>
        <dbReference type="ARBA" id="ARBA00004586"/>
    </source>
</evidence>
<comment type="subcellular location">
    <subcellularLocation>
        <location evidence="2">Endomembrane system</location>
        <topology evidence="2">Multi-pass membrane protein</topology>
    </subcellularLocation>
    <subcellularLocation>
        <location evidence="3">Endoplasmic reticulum membrane</location>
    </subcellularLocation>
    <subcellularLocation>
        <location evidence="1 7 8">Nucleus</location>
    </subcellularLocation>
</comment>
<dbReference type="PANTHER" id="PTHR24323">
    <property type="entry name" value="CEH-10 HOMEODOMAIN-CONTAINING HOMOLOG"/>
    <property type="match status" value="1"/>
</dbReference>
<keyword evidence="4 7" id="KW-0238">DNA-binding</keyword>
<evidence type="ECO:0000256" key="1">
    <source>
        <dbReference type="ARBA" id="ARBA00004123"/>
    </source>
</evidence>
<feature type="region of interest" description="Disordered" evidence="9">
    <location>
        <begin position="97"/>
        <end position="179"/>
    </location>
</feature>
<dbReference type="PROSITE" id="PS50071">
    <property type="entry name" value="HOMEOBOX_2"/>
    <property type="match status" value="1"/>
</dbReference>
<keyword evidence="6 7" id="KW-0539">Nucleus</keyword>
<evidence type="ECO:0000256" key="7">
    <source>
        <dbReference type="PROSITE-ProRule" id="PRU00108"/>
    </source>
</evidence>
<dbReference type="InterPro" id="IPR017970">
    <property type="entry name" value="Homeobox_CS"/>
</dbReference>
<evidence type="ECO:0000256" key="6">
    <source>
        <dbReference type="ARBA" id="ARBA00023242"/>
    </source>
</evidence>
<proteinExistence type="predicted"/>
<feature type="DNA-binding region" description="Homeobox" evidence="7">
    <location>
        <begin position="45"/>
        <end position="104"/>
    </location>
</feature>
<evidence type="ECO:0000256" key="8">
    <source>
        <dbReference type="RuleBase" id="RU000682"/>
    </source>
</evidence>